<dbReference type="InterPro" id="IPR027417">
    <property type="entry name" value="P-loop_NTPase"/>
</dbReference>
<dbReference type="InterPro" id="IPR002110">
    <property type="entry name" value="Ankyrin_rpt"/>
</dbReference>
<dbReference type="PROSITE" id="PS50088">
    <property type="entry name" value="ANK_REPEAT"/>
    <property type="match status" value="1"/>
</dbReference>
<dbReference type="PROSITE" id="PS50297">
    <property type="entry name" value="ANK_REP_REGION"/>
    <property type="match status" value="1"/>
</dbReference>
<evidence type="ECO:0000313" key="7">
    <source>
        <dbReference type="Proteomes" id="UP000241462"/>
    </source>
</evidence>
<dbReference type="Gene3D" id="3.40.50.300">
    <property type="entry name" value="P-loop containing nucleotide triphosphate hydrolases"/>
    <property type="match status" value="1"/>
</dbReference>
<gene>
    <name evidence="6" type="ORF">BD289DRAFT_296744</name>
</gene>
<dbReference type="Pfam" id="PF12796">
    <property type="entry name" value="Ank_2"/>
    <property type="match status" value="1"/>
</dbReference>
<feature type="domain" description="GPI inositol-deacylase winged helix" evidence="4">
    <location>
        <begin position="441"/>
        <end position="519"/>
    </location>
</feature>
<dbReference type="InterPro" id="IPR054471">
    <property type="entry name" value="GPIID_WHD"/>
</dbReference>
<dbReference type="OrthoDB" id="194358at2759"/>
<dbReference type="AlphaFoldDB" id="A0A2T3A4N1"/>
<keyword evidence="2" id="KW-0040">ANK repeat</keyword>
<dbReference type="PANTHER" id="PTHR10039:SF5">
    <property type="entry name" value="NACHT DOMAIN-CONTAINING PROTEIN"/>
    <property type="match status" value="1"/>
</dbReference>
<feature type="domain" description="Nephrocystin 3-like N-terminal" evidence="5">
    <location>
        <begin position="133"/>
        <end position="316"/>
    </location>
</feature>
<evidence type="ECO:0000256" key="2">
    <source>
        <dbReference type="PROSITE-ProRule" id="PRU00023"/>
    </source>
</evidence>
<dbReference type="SMART" id="SM00248">
    <property type="entry name" value="ANK"/>
    <property type="match status" value="4"/>
</dbReference>
<evidence type="ECO:0000259" key="4">
    <source>
        <dbReference type="Pfam" id="PF22939"/>
    </source>
</evidence>
<feature type="region of interest" description="Disordered" evidence="3">
    <location>
        <begin position="1"/>
        <end position="31"/>
    </location>
</feature>
<dbReference type="Pfam" id="PF22939">
    <property type="entry name" value="WHD_GPIID"/>
    <property type="match status" value="1"/>
</dbReference>
<feature type="repeat" description="ANK" evidence="2">
    <location>
        <begin position="868"/>
        <end position="895"/>
    </location>
</feature>
<reference evidence="6 7" key="1">
    <citation type="journal article" date="2018" name="Mycol. Prog.">
        <title>Coniella lustricola, a new species from submerged detritus.</title>
        <authorList>
            <person name="Raudabaugh D.B."/>
            <person name="Iturriaga T."/>
            <person name="Carver A."/>
            <person name="Mondo S."/>
            <person name="Pangilinan J."/>
            <person name="Lipzen A."/>
            <person name="He G."/>
            <person name="Amirebrahimi M."/>
            <person name="Grigoriev I.V."/>
            <person name="Miller A.N."/>
        </authorList>
    </citation>
    <scope>NUCLEOTIDE SEQUENCE [LARGE SCALE GENOMIC DNA]</scope>
    <source>
        <strain evidence="6 7">B22-T-1</strain>
    </source>
</reference>
<dbReference type="Gene3D" id="1.25.40.20">
    <property type="entry name" value="Ankyrin repeat-containing domain"/>
    <property type="match status" value="1"/>
</dbReference>
<evidence type="ECO:0000259" key="5">
    <source>
        <dbReference type="Pfam" id="PF24883"/>
    </source>
</evidence>
<keyword evidence="7" id="KW-1185">Reference proteome</keyword>
<name>A0A2T3A4N1_9PEZI</name>
<dbReference type="STRING" id="2025994.A0A2T3A4N1"/>
<organism evidence="6 7">
    <name type="scientific">Coniella lustricola</name>
    <dbReference type="NCBI Taxonomy" id="2025994"/>
    <lineage>
        <taxon>Eukaryota</taxon>
        <taxon>Fungi</taxon>
        <taxon>Dikarya</taxon>
        <taxon>Ascomycota</taxon>
        <taxon>Pezizomycotina</taxon>
        <taxon>Sordariomycetes</taxon>
        <taxon>Sordariomycetidae</taxon>
        <taxon>Diaporthales</taxon>
        <taxon>Schizoparmaceae</taxon>
        <taxon>Coniella</taxon>
    </lineage>
</organism>
<protein>
    <submittedName>
        <fullName evidence="6">Uncharacterized protein</fullName>
    </submittedName>
</protein>
<dbReference type="InParanoid" id="A0A2T3A4N1"/>
<proteinExistence type="predicted"/>
<keyword evidence="1" id="KW-0677">Repeat</keyword>
<evidence type="ECO:0000256" key="3">
    <source>
        <dbReference type="SAM" id="MobiDB-lite"/>
    </source>
</evidence>
<dbReference type="Pfam" id="PF24883">
    <property type="entry name" value="NPHP3_N"/>
    <property type="match status" value="1"/>
</dbReference>
<dbReference type="Proteomes" id="UP000241462">
    <property type="component" value="Unassembled WGS sequence"/>
</dbReference>
<dbReference type="SUPFAM" id="SSF52540">
    <property type="entry name" value="P-loop containing nucleoside triphosphate hydrolases"/>
    <property type="match status" value="1"/>
</dbReference>
<sequence>MKRTMSSIHKRINNDSDSPGVRQRSKRPRQEIFEQPSIHVGHAEAYGDARMMTTGPVRENHTIYENYNIKGDYHAGPSPSFVGERPALSAGQQQTRQGALDILSADEKKKLIELLYFDRVDERLTTIKKRQRDTCKWLLKNKDYCRWQNLEKLGGADGFFWLRGNPGTGKSIAMKFLFQTLECKFRKQENKVLVSFFFYARGASMERSTFGLYRSLLYALFSGDTSLDIAFDKCYKRPTWLRILTKGKWEKSDEQLLKELLGKVVASIVKKKKQLYCFVDALDECPQLEVNSMIKYFENLASRVDDGNFRICFSSRHYPAISIRTELKLTLEKEASHRKDIATYIQSQLYLGEDISEGTLTEIKAEILEKSAGIFLWVNLVVCRLNQVAQEDGRVEAIRGALRNIPTVDKETPIDHGERALYGFFRDIIQKDNKNLDKLVRICHLIYCARRPLTPQELHVALQEEYDEPFDHDQDNPTILAKEILRYSKGFAETTVGAKPTVQFIHETVREFLGDGGLKALDHVTVGPSIDSAGHELFKEICLRQIKAPVEKRLDFITRYLEKGRDPKTGLINFRSRIVKLSANEKESFLIQASKHFPLLRYAVENILSHANESKYLDNAQGPFLQHFPLESWVPLYNLFSTDLRPQFSGSKTPLLHILAYLNCTQLVREPSVAREEYSKISTGEMISTPLACAIYKGYLDTARVLVGVEPLSTDAESRQPSRVFHSLKETLLIWLVRLGDQSLAAHVLQDSNCDPVQLKPFQWPIRSVFGPVEISERMLELLIMHRKLEGFPLPESGFEFIKDHATIAERTLPCIDNILSIDPTLLTRRCWGRATMWEYTKGHNCKLLQELFWKHSGADKDALNRCLHAAAHKGQLDLVKIALDRGADISHRDEQGRSVLHCAANDSGGGFNETIQYLLDTNPNLVDVTDAEGLTPLQSSGFTLSDNATMKFLSKGADPNTEIWCQHCACNEKHQLPLVTICALRGLVWTLEALLCDKRCDPNAPDVFGRAPLTYCFAFHPEVGSPFSSIS</sequence>
<evidence type="ECO:0000256" key="1">
    <source>
        <dbReference type="ARBA" id="ARBA00022737"/>
    </source>
</evidence>
<accession>A0A2T3A4N1</accession>
<dbReference type="EMBL" id="KZ678470">
    <property type="protein sequence ID" value="PSR82779.1"/>
    <property type="molecule type" value="Genomic_DNA"/>
</dbReference>
<dbReference type="InterPro" id="IPR056884">
    <property type="entry name" value="NPHP3-like_N"/>
</dbReference>
<dbReference type="SUPFAM" id="SSF48403">
    <property type="entry name" value="Ankyrin repeat"/>
    <property type="match status" value="1"/>
</dbReference>
<dbReference type="PANTHER" id="PTHR10039">
    <property type="entry name" value="AMELOGENIN"/>
    <property type="match status" value="1"/>
</dbReference>
<feature type="compositionally biased region" description="Basic residues" evidence="3">
    <location>
        <begin position="1"/>
        <end position="11"/>
    </location>
</feature>
<evidence type="ECO:0000313" key="6">
    <source>
        <dbReference type="EMBL" id="PSR82779.1"/>
    </source>
</evidence>
<dbReference type="InterPro" id="IPR036770">
    <property type="entry name" value="Ankyrin_rpt-contain_sf"/>
</dbReference>